<dbReference type="Gene3D" id="3.90.640.10">
    <property type="entry name" value="Actin, Chain A, domain 4"/>
    <property type="match status" value="2"/>
</dbReference>
<dbReference type="InterPro" id="IPR043129">
    <property type="entry name" value="ATPase_NBD"/>
</dbReference>
<evidence type="ECO:0000313" key="3">
    <source>
        <dbReference type="EMBL" id="KAF6001805.1"/>
    </source>
</evidence>
<evidence type="ECO:0000256" key="2">
    <source>
        <dbReference type="SAM" id="MobiDB-lite"/>
    </source>
</evidence>
<feature type="compositionally biased region" description="Low complexity" evidence="2">
    <location>
        <begin position="285"/>
        <end position="294"/>
    </location>
</feature>
<dbReference type="PANTHER" id="PTHR11937">
    <property type="entry name" value="ACTIN"/>
    <property type="match status" value="1"/>
</dbReference>
<dbReference type="Proteomes" id="UP000530660">
    <property type="component" value="Unassembled WGS sequence"/>
</dbReference>
<proteinExistence type="inferred from homology"/>
<organism evidence="3 4">
    <name type="scientific">Cyanidiococcus yangmingshanensis</name>
    <dbReference type="NCBI Taxonomy" id="2690220"/>
    <lineage>
        <taxon>Eukaryota</taxon>
        <taxon>Rhodophyta</taxon>
        <taxon>Bangiophyceae</taxon>
        <taxon>Cyanidiales</taxon>
        <taxon>Cyanidiaceae</taxon>
        <taxon>Cyanidiococcus</taxon>
    </lineage>
</organism>
<comment type="similarity">
    <text evidence="1">Belongs to the actin family.</text>
</comment>
<dbReference type="InterPro" id="IPR004000">
    <property type="entry name" value="Actin"/>
</dbReference>
<dbReference type="AlphaFoldDB" id="A0A7J7IFC8"/>
<name>A0A7J7IFC8_9RHOD</name>
<sequence length="385" mass="42417">MTKPGHGSVILLDNGADTIKIGRVEDSSPRVHVNGLAQVRWDTLTGAPVTADLAGATPGRGVVCGAALDQLSPLGLQVRRPIDRGLVTDLALQAQIWSGVLAQEKLSLTDERLVLTVPPLCPQPVLERLLKTAFYYFGVKAVHTLWRHEALLVESGATAPTMLPLNGTGIVVDTGHSFSHVVPIINRVPLNYAVRRLDIGGRLLSNYLKELISYRSWNVMKESYLVHRLKERVCYLRESQQHPESTRLRYLLPDETDVGDARWGRLLSPVGPTSQTAATNDHGTEASSESPASSQSVLTLTNEHFLVPESLFAPQDTIQARQCGIAELVFQSLERIPRALWSPLLQHVVLVGGNVRMKGFGERFLRELRARMPIFTARTSMDRAP</sequence>
<evidence type="ECO:0000256" key="1">
    <source>
        <dbReference type="RuleBase" id="RU000487"/>
    </source>
</evidence>
<dbReference type="EMBL" id="VWRR01000013">
    <property type="protein sequence ID" value="KAF6001805.1"/>
    <property type="molecule type" value="Genomic_DNA"/>
</dbReference>
<dbReference type="Gene3D" id="3.30.420.40">
    <property type="match status" value="3"/>
</dbReference>
<dbReference type="SMART" id="SM00268">
    <property type="entry name" value="ACTIN"/>
    <property type="match status" value="1"/>
</dbReference>
<evidence type="ECO:0000313" key="4">
    <source>
        <dbReference type="Proteomes" id="UP000530660"/>
    </source>
</evidence>
<dbReference type="SUPFAM" id="SSF53067">
    <property type="entry name" value="Actin-like ATPase domain"/>
    <property type="match status" value="2"/>
</dbReference>
<dbReference type="OrthoDB" id="6220758at2759"/>
<protein>
    <submittedName>
        <fullName evidence="3">Actin- protein 6</fullName>
    </submittedName>
</protein>
<keyword evidence="4" id="KW-1185">Reference proteome</keyword>
<feature type="compositionally biased region" description="Polar residues" evidence="2">
    <location>
        <begin position="271"/>
        <end position="281"/>
    </location>
</feature>
<comment type="caution">
    <text evidence="3">The sequence shown here is derived from an EMBL/GenBank/DDBJ whole genome shotgun (WGS) entry which is preliminary data.</text>
</comment>
<dbReference type="Pfam" id="PF00022">
    <property type="entry name" value="Actin"/>
    <property type="match status" value="1"/>
</dbReference>
<gene>
    <name evidence="3" type="primary">ARP6</name>
    <name evidence="3" type="ORF">F1559_003668</name>
</gene>
<reference evidence="3 4" key="1">
    <citation type="journal article" date="2020" name="J. Phycol.">
        <title>Comparative genome analysis reveals Cyanidiococcus gen. nov., a new extremophilic red algal genus sister to Cyanidioschyzon (Cyanidioschyzonaceae, Rhodophyta).</title>
        <authorList>
            <person name="Liu S.-L."/>
            <person name="Chiang Y.-R."/>
            <person name="Yoon H.S."/>
            <person name="Fu H.-Y."/>
        </authorList>
    </citation>
    <scope>NUCLEOTIDE SEQUENCE [LARGE SCALE GENOMIC DNA]</scope>
    <source>
        <strain evidence="3 4">THAL066</strain>
    </source>
</reference>
<accession>A0A7J7IFC8</accession>
<feature type="region of interest" description="Disordered" evidence="2">
    <location>
        <begin position="269"/>
        <end position="294"/>
    </location>
</feature>